<dbReference type="AlphaFoldDB" id="A0A9J6ERL1"/>
<sequence>MDVNKVVSVIREDLFEAISTMTNLRELTVLGCSATPLVLIDAICALLADTMCLVTLAMPGIAFDEISGTRLIDALLHNYTIKNLSIHISILHSYMSNELSEFCHYLATSVQLTSLSMQGVRSDSDNSYTDLKHIVQALVLRGVLEELRLADFLLNCECAALLARLASRDQGRLRILDVSSCRWCIPESLQERRRAYEIQEDPALLKLTCPWLNAFDHTAPMVLSFLTLSFAGLQPDDLLALLYVAATVESLQIISLTHVSRNHLIQVCRIIRQSGMSGRVRLEGAYLVDSPALAELREFPEAMHGMAISSVSCSSPKAFTDTVQLACTWYKLSTLKLLLTQEVLSDVPMFHKLSKCLKSAPSISELAFIGSNQPDLDLTLKTANPPHSVLLDVISQNTSLQALRLSGIRLGKDNLSSLADQIVASKTISKIFLASWDQTENDAFLRLLVGKLCWNNSVTKLRVRASTNGVDGEQWFFIEDTITRNIGCLTRAVHFLLGDQSPRSEAAFKALCNAPALWNKYAVLTNGGLVRRTTRNIAG</sequence>
<dbReference type="Gene3D" id="3.80.10.10">
    <property type="entry name" value="Ribonuclease Inhibitor"/>
    <property type="match status" value="2"/>
</dbReference>
<comment type="caution">
    <text evidence="1">The sequence shown here is derived from an EMBL/GenBank/DDBJ whole genome shotgun (WGS) entry which is preliminary data.</text>
</comment>
<dbReference type="SUPFAM" id="SSF52047">
    <property type="entry name" value="RNI-like"/>
    <property type="match status" value="2"/>
</dbReference>
<dbReference type="Proteomes" id="UP000821866">
    <property type="component" value="Chromosome 10"/>
</dbReference>
<name>A0A9J6ERL1_RHIMP</name>
<dbReference type="EMBL" id="JABSTU010000002">
    <property type="protein sequence ID" value="KAH8037025.1"/>
    <property type="molecule type" value="Genomic_DNA"/>
</dbReference>
<evidence type="ECO:0000313" key="2">
    <source>
        <dbReference type="Proteomes" id="UP000821866"/>
    </source>
</evidence>
<evidence type="ECO:0000313" key="1">
    <source>
        <dbReference type="EMBL" id="KAH8037025.1"/>
    </source>
</evidence>
<dbReference type="InterPro" id="IPR032675">
    <property type="entry name" value="LRR_dom_sf"/>
</dbReference>
<protein>
    <submittedName>
        <fullName evidence="1">Uncharacterized protein</fullName>
    </submittedName>
</protein>
<reference evidence="1" key="1">
    <citation type="journal article" date="2020" name="Cell">
        <title>Large-Scale Comparative Analyses of Tick Genomes Elucidate Their Genetic Diversity and Vector Capacities.</title>
        <authorList>
            <consortium name="Tick Genome and Microbiome Consortium (TIGMIC)"/>
            <person name="Jia N."/>
            <person name="Wang J."/>
            <person name="Shi W."/>
            <person name="Du L."/>
            <person name="Sun Y."/>
            <person name="Zhan W."/>
            <person name="Jiang J.F."/>
            <person name="Wang Q."/>
            <person name="Zhang B."/>
            <person name="Ji P."/>
            <person name="Bell-Sakyi L."/>
            <person name="Cui X.M."/>
            <person name="Yuan T.T."/>
            <person name="Jiang B.G."/>
            <person name="Yang W.F."/>
            <person name="Lam T.T."/>
            <person name="Chang Q.C."/>
            <person name="Ding S.J."/>
            <person name="Wang X.J."/>
            <person name="Zhu J.G."/>
            <person name="Ruan X.D."/>
            <person name="Zhao L."/>
            <person name="Wei J.T."/>
            <person name="Ye R.Z."/>
            <person name="Que T.C."/>
            <person name="Du C.H."/>
            <person name="Zhou Y.H."/>
            <person name="Cheng J.X."/>
            <person name="Dai P.F."/>
            <person name="Guo W.B."/>
            <person name="Han X.H."/>
            <person name="Huang E.J."/>
            <person name="Li L.F."/>
            <person name="Wei W."/>
            <person name="Gao Y.C."/>
            <person name="Liu J.Z."/>
            <person name="Shao H.Z."/>
            <person name="Wang X."/>
            <person name="Wang C.C."/>
            <person name="Yang T.C."/>
            <person name="Huo Q.B."/>
            <person name="Li W."/>
            <person name="Chen H.Y."/>
            <person name="Chen S.E."/>
            <person name="Zhou L.G."/>
            <person name="Ni X.B."/>
            <person name="Tian J.H."/>
            <person name="Sheng Y."/>
            <person name="Liu T."/>
            <person name="Pan Y.S."/>
            <person name="Xia L.Y."/>
            <person name="Li J."/>
            <person name="Zhao F."/>
            <person name="Cao W.C."/>
        </authorList>
    </citation>
    <scope>NUCLEOTIDE SEQUENCE</scope>
    <source>
        <strain evidence="1">Rmic-2018</strain>
    </source>
</reference>
<dbReference type="VEuPathDB" id="VectorBase:LOC119161054"/>
<organism evidence="1 2">
    <name type="scientific">Rhipicephalus microplus</name>
    <name type="common">Cattle tick</name>
    <name type="synonym">Boophilus microplus</name>
    <dbReference type="NCBI Taxonomy" id="6941"/>
    <lineage>
        <taxon>Eukaryota</taxon>
        <taxon>Metazoa</taxon>
        <taxon>Ecdysozoa</taxon>
        <taxon>Arthropoda</taxon>
        <taxon>Chelicerata</taxon>
        <taxon>Arachnida</taxon>
        <taxon>Acari</taxon>
        <taxon>Parasitiformes</taxon>
        <taxon>Ixodida</taxon>
        <taxon>Ixodoidea</taxon>
        <taxon>Ixodidae</taxon>
        <taxon>Rhipicephalinae</taxon>
        <taxon>Rhipicephalus</taxon>
        <taxon>Boophilus</taxon>
    </lineage>
</organism>
<reference evidence="1" key="2">
    <citation type="submission" date="2021-09" db="EMBL/GenBank/DDBJ databases">
        <authorList>
            <person name="Jia N."/>
            <person name="Wang J."/>
            <person name="Shi W."/>
            <person name="Du L."/>
            <person name="Sun Y."/>
            <person name="Zhan W."/>
            <person name="Jiang J."/>
            <person name="Wang Q."/>
            <person name="Zhang B."/>
            <person name="Ji P."/>
            <person name="Sakyi L.B."/>
            <person name="Cui X."/>
            <person name="Yuan T."/>
            <person name="Jiang B."/>
            <person name="Yang W."/>
            <person name="Lam T.T.-Y."/>
            <person name="Chang Q."/>
            <person name="Ding S."/>
            <person name="Wang X."/>
            <person name="Zhu J."/>
            <person name="Ruan X."/>
            <person name="Zhao L."/>
            <person name="Wei J."/>
            <person name="Que T."/>
            <person name="Du C."/>
            <person name="Cheng J."/>
            <person name="Dai P."/>
            <person name="Han X."/>
            <person name="Huang E."/>
            <person name="Gao Y."/>
            <person name="Liu J."/>
            <person name="Shao H."/>
            <person name="Ye R."/>
            <person name="Li L."/>
            <person name="Wei W."/>
            <person name="Wang X."/>
            <person name="Wang C."/>
            <person name="Huo Q."/>
            <person name="Li W."/>
            <person name="Guo W."/>
            <person name="Chen H."/>
            <person name="Chen S."/>
            <person name="Zhou L."/>
            <person name="Zhou L."/>
            <person name="Ni X."/>
            <person name="Tian J."/>
            <person name="Zhou Y."/>
            <person name="Sheng Y."/>
            <person name="Liu T."/>
            <person name="Pan Y."/>
            <person name="Xia L."/>
            <person name="Li J."/>
            <person name="Zhao F."/>
            <person name="Cao W."/>
        </authorList>
    </citation>
    <scope>NUCLEOTIDE SEQUENCE</scope>
    <source>
        <strain evidence="1">Rmic-2018</strain>
        <tissue evidence="1">Larvae</tissue>
    </source>
</reference>
<gene>
    <name evidence="1" type="ORF">HPB51_008351</name>
</gene>
<proteinExistence type="predicted"/>
<keyword evidence="2" id="KW-1185">Reference proteome</keyword>
<accession>A0A9J6ERL1</accession>